<protein>
    <submittedName>
        <fullName evidence="1">Uncharacterized protein</fullName>
    </submittedName>
</protein>
<proteinExistence type="predicted"/>
<name>A0ABN7I9A4_9BURK</name>
<dbReference type="Proteomes" id="UP000656319">
    <property type="component" value="Unassembled WGS sequence"/>
</dbReference>
<organism evidence="1 2">
    <name type="scientific">Paraburkholderia hiiakae</name>
    <dbReference type="NCBI Taxonomy" id="1081782"/>
    <lineage>
        <taxon>Bacteria</taxon>
        <taxon>Pseudomonadati</taxon>
        <taxon>Pseudomonadota</taxon>
        <taxon>Betaproteobacteria</taxon>
        <taxon>Burkholderiales</taxon>
        <taxon>Burkholderiaceae</taxon>
        <taxon>Paraburkholderia</taxon>
    </lineage>
</organism>
<keyword evidence="2" id="KW-1185">Reference proteome</keyword>
<gene>
    <name evidence="1" type="ORF">LMG27952_05385</name>
</gene>
<comment type="caution">
    <text evidence="1">The sequence shown here is derived from an EMBL/GenBank/DDBJ whole genome shotgun (WGS) entry which is preliminary data.</text>
</comment>
<accession>A0ABN7I9A4</accession>
<dbReference type="EMBL" id="CAJHCQ010000016">
    <property type="protein sequence ID" value="CAD6553132.1"/>
    <property type="molecule type" value="Genomic_DNA"/>
</dbReference>
<sequence>MPGMLVNASRLNMPTGPGVRGLVGIISREEKHGG</sequence>
<evidence type="ECO:0000313" key="1">
    <source>
        <dbReference type="EMBL" id="CAD6553132.1"/>
    </source>
</evidence>
<evidence type="ECO:0000313" key="2">
    <source>
        <dbReference type="Proteomes" id="UP000656319"/>
    </source>
</evidence>
<reference evidence="1 2" key="1">
    <citation type="submission" date="2020-10" db="EMBL/GenBank/DDBJ databases">
        <authorList>
            <person name="Peeters C."/>
        </authorList>
    </citation>
    <scope>NUCLEOTIDE SEQUENCE [LARGE SCALE GENOMIC DNA]</scope>
    <source>
        <strain evidence="1 2">LMG 27952</strain>
    </source>
</reference>